<dbReference type="AlphaFoldDB" id="A0A7W4JTW8"/>
<keyword evidence="4 6" id="KW-0472">Membrane</keyword>
<dbReference type="GO" id="GO:0005384">
    <property type="term" value="F:manganese ion transmembrane transporter activity"/>
    <property type="evidence" value="ECO:0007669"/>
    <property type="project" value="InterPro"/>
</dbReference>
<evidence type="ECO:0000256" key="3">
    <source>
        <dbReference type="ARBA" id="ARBA00022989"/>
    </source>
</evidence>
<keyword evidence="2 6" id="KW-0812">Transmembrane</keyword>
<dbReference type="Pfam" id="PF01988">
    <property type="entry name" value="VIT1"/>
    <property type="match status" value="1"/>
</dbReference>
<comment type="caution">
    <text evidence="7">The sequence shown here is derived from an EMBL/GenBank/DDBJ whole genome shotgun (WGS) entry which is preliminary data.</text>
</comment>
<evidence type="ECO:0000256" key="1">
    <source>
        <dbReference type="ARBA" id="ARBA00004127"/>
    </source>
</evidence>
<name>A0A7W4JTW8_9PROT</name>
<dbReference type="GO" id="GO:0012505">
    <property type="term" value="C:endomembrane system"/>
    <property type="evidence" value="ECO:0007669"/>
    <property type="project" value="UniProtKB-SubCell"/>
</dbReference>
<feature type="region of interest" description="Disordered" evidence="5">
    <location>
        <begin position="1"/>
        <end position="40"/>
    </location>
</feature>
<reference evidence="7 8" key="1">
    <citation type="submission" date="2020-04" db="EMBL/GenBank/DDBJ databases">
        <title>Description of novel Gluconacetobacter.</title>
        <authorList>
            <person name="Sombolestani A."/>
        </authorList>
    </citation>
    <scope>NUCLEOTIDE SEQUENCE [LARGE SCALE GENOMIC DNA]</scope>
    <source>
        <strain evidence="7 8">LMG 21311</strain>
    </source>
</reference>
<dbReference type="InterPro" id="IPR008217">
    <property type="entry name" value="Ccc1_fam"/>
</dbReference>
<feature type="transmembrane region" description="Helical" evidence="6">
    <location>
        <begin position="45"/>
        <end position="64"/>
    </location>
</feature>
<sequence>MTRAGHSSREVAQEWRLHRAKKPETATGSGGPKDSFPDQPPKVALAPWAVSLTSLICLAVLGVVGARAGGARPLRAAIRVTFWGVVAMIVTVIIGKLFGAQV</sequence>
<accession>A0A7W4JTW8</accession>
<evidence type="ECO:0000256" key="2">
    <source>
        <dbReference type="ARBA" id="ARBA00022692"/>
    </source>
</evidence>
<dbReference type="Proteomes" id="UP000555756">
    <property type="component" value="Unassembled WGS sequence"/>
</dbReference>
<keyword evidence="8" id="KW-1185">Reference proteome</keyword>
<evidence type="ECO:0000313" key="7">
    <source>
        <dbReference type="EMBL" id="MBB2190779.1"/>
    </source>
</evidence>
<evidence type="ECO:0000256" key="6">
    <source>
        <dbReference type="SAM" id="Phobius"/>
    </source>
</evidence>
<organism evidence="7 8">
    <name type="scientific">Gluconacetobacter azotocaptans</name>
    <dbReference type="NCBI Taxonomy" id="142834"/>
    <lineage>
        <taxon>Bacteria</taxon>
        <taxon>Pseudomonadati</taxon>
        <taxon>Pseudomonadota</taxon>
        <taxon>Alphaproteobacteria</taxon>
        <taxon>Acetobacterales</taxon>
        <taxon>Acetobacteraceae</taxon>
        <taxon>Gluconacetobacter</taxon>
    </lineage>
</organism>
<comment type="subcellular location">
    <subcellularLocation>
        <location evidence="1">Endomembrane system</location>
        <topology evidence="1">Multi-pass membrane protein</topology>
    </subcellularLocation>
</comment>
<evidence type="ECO:0000313" key="8">
    <source>
        <dbReference type="Proteomes" id="UP000555756"/>
    </source>
</evidence>
<feature type="transmembrane region" description="Helical" evidence="6">
    <location>
        <begin position="76"/>
        <end position="98"/>
    </location>
</feature>
<dbReference type="EMBL" id="JABEQF010000009">
    <property type="protein sequence ID" value="MBB2190779.1"/>
    <property type="molecule type" value="Genomic_DNA"/>
</dbReference>
<dbReference type="GO" id="GO:0030026">
    <property type="term" value="P:intracellular manganese ion homeostasis"/>
    <property type="evidence" value="ECO:0007669"/>
    <property type="project" value="InterPro"/>
</dbReference>
<protein>
    <submittedName>
        <fullName evidence="7">Uncharacterized protein</fullName>
    </submittedName>
</protein>
<proteinExistence type="predicted"/>
<keyword evidence="3 6" id="KW-1133">Transmembrane helix</keyword>
<evidence type="ECO:0000256" key="5">
    <source>
        <dbReference type="SAM" id="MobiDB-lite"/>
    </source>
</evidence>
<feature type="compositionally biased region" description="Basic and acidic residues" evidence="5">
    <location>
        <begin position="7"/>
        <end position="17"/>
    </location>
</feature>
<evidence type="ECO:0000256" key="4">
    <source>
        <dbReference type="ARBA" id="ARBA00023136"/>
    </source>
</evidence>
<gene>
    <name evidence="7" type="ORF">HLH34_12540</name>
</gene>